<evidence type="ECO:0000313" key="4">
    <source>
        <dbReference type="Proteomes" id="UP000242877"/>
    </source>
</evidence>
<evidence type="ECO:0000313" key="3">
    <source>
        <dbReference type="EMBL" id="KZZ91990.1"/>
    </source>
</evidence>
<comment type="caution">
    <text evidence="3">The sequence shown here is derived from an EMBL/GenBank/DDBJ whole genome shotgun (WGS) entry which is preliminary data.</text>
</comment>
<dbReference type="CDD" id="cd00052">
    <property type="entry name" value="EH"/>
    <property type="match status" value="1"/>
</dbReference>
<dbReference type="AlphaFoldDB" id="A0A166NRZ9"/>
<dbReference type="GO" id="GO:0016197">
    <property type="term" value="P:endosomal transport"/>
    <property type="evidence" value="ECO:0007669"/>
    <property type="project" value="TreeGrafter"/>
</dbReference>
<dbReference type="SUPFAM" id="SSF47473">
    <property type="entry name" value="EF-hand"/>
    <property type="match status" value="1"/>
</dbReference>
<organism evidence="3 4">
    <name type="scientific">Ascosphaera apis ARSEF 7405</name>
    <dbReference type="NCBI Taxonomy" id="392613"/>
    <lineage>
        <taxon>Eukaryota</taxon>
        <taxon>Fungi</taxon>
        <taxon>Dikarya</taxon>
        <taxon>Ascomycota</taxon>
        <taxon>Pezizomycotina</taxon>
        <taxon>Eurotiomycetes</taxon>
        <taxon>Eurotiomycetidae</taxon>
        <taxon>Onygenales</taxon>
        <taxon>Ascosphaeraceae</taxon>
        <taxon>Ascosphaera</taxon>
    </lineage>
</organism>
<dbReference type="PANTHER" id="PTHR11216">
    <property type="entry name" value="EH DOMAIN"/>
    <property type="match status" value="1"/>
</dbReference>
<dbReference type="VEuPathDB" id="FungiDB:AAP_03209"/>
<feature type="compositionally biased region" description="Basic and acidic residues" evidence="1">
    <location>
        <begin position="106"/>
        <end position="115"/>
    </location>
</feature>
<feature type="region of interest" description="Disordered" evidence="1">
    <location>
        <begin position="1"/>
        <end position="129"/>
    </location>
</feature>
<sequence>MTPNKDEDHATALKGATLAFKGQPQLTPESNNSTHGPDDGFARIAALREFDTKQRQVGHQHVASDAGDRDCDLDAKSKHRRRRSQSPDESQAGIVGDRIKQFSLRAADRAVDRQQQRSVSLQRPSSVTDSQYIAAKLAAEHERPSRSTSVDAAARRNITRNGAVVIPKGSESQLSNASQRQTVSQGTSTASINGPTPQDGRQSLSSGHNGANGHIELVRTSHIPPMESSNSLATMFDRQGSSTSRKERPKPPVKPRNISTHSEQLPPKLPVRPNAERRPSSVRTRSTDRLTRRPRSLHRRISEGPSSSTSRRDSLQDAVAASNLAVTRARELPPKPPPPRRTGTKAQKSSPERPAFKQTLRKEQPYDIDELERQKRYRKHRHIFNKHPHKHHEGDRKHWRDTITERERKRYEGVWAANRGLWIVFDNEGKSISPPKLIMDALPERALPENMVLNAVVKDIWSRSRLSQDILAAIWDLVSHTALGMLSREEFVVGMWLIDQCLKGRKLPMKVSQSVWASTQSLSGINIKLDRC</sequence>
<feature type="compositionally biased region" description="Polar residues" evidence="1">
    <location>
        <begin position="170"/>
        <end position="209"/>
    </location>
</feature>
<dbReference type="EMBL" id="AZGZ01000012">
    <property type="protein sequence ID" value="KZZ91990.1"/>
    <property type="molecule type" value="Genomic_DNA"/>
</dbReference>
<dbReference type="OrthoDB" id="10045710at2759"/>
<protein>
    <submittedName>
        <fullName evidence="3">EF-hand-like domain protein</fullName>
    </submittedName>
</protein>
<name>A0A166NRZ9_9EURO</name>
<dbReference type="InterPro" id="IPR000261">
    <property type="entry name" value="EH_dom"/>
</dbReference>
<feature type="domain" description="EH" evidence="2">
    <location>
        <begin position="458"/>
        <end position="522"/>
    </location>
</feature>
<feature type="compositionally biased region" description="Basic and acidic residues" evidence="1">
    <location>
        <begin position="36"/>
        <end position="54"/>
    </location>
</feature>
<proteinExistence type="predicted"/>
<feature type="compositionally biased region" description="Polar residues" evidence="1">
    <location>
        <begin position="116"/>
        <end position="129"/>
    </location>
</feature>
<gene>
    <name evidence="3" type="ORF">AAP_03209</name>
</gene>
<dbReference type="PROSITE" id="PS50031">
    <property type="entry name" value="EH"/>
    <property type="match status" value="1"/>
</dbReference>
<dbReference type="GO" id="GO:0005737">
    <property type="term" value="C:cytoplasm"/>
    <property type="evidence" value="ECO:0007669"/>
    <property type="project" value="TreeGrafter"/>
</dbReference>
<dbReference type="GO" id="GO:0005886">
    <property type="term" value="C:plasma membrane"/>
    <property type="evidence" value="ECO:0007669"/>
    <property type="project" value="TreeGrafter"/>
</dbReference>
<evidence type="ECO:0000256" key="1">
    <source>
        <dbReference type="SAM" id="MobiDB-lite"/>
    </source>
</evidence>
<feature type="compositionally biased region" description="Basic and acidic residues" evidence="1">
    <location>
        <begin position="350"/>
        <end position="365"/>
    </location>
</feature>
<feature type="region of interest" description="Disordered" evidence="1">
    <location>
        <begin position="236"/>
        <end position="367"/>
    </location>
</feature>
<keyword evidence="4" id="KW-1185">Reference proteome</keyword>
<feature type="compositionally biased region" description="Basic and acidic residues" evidence="1">
    <location>
        <begin position="66"/>
        <end position="76"/>
    </location>
</feature>
<feature type="compositionally biased region" description="Basic and acidic residues" evidence="1">
    <location>
        <begin position="1"/>
        <end position="11"/>
    </location>
</feature>
<feature type="compositionally biased region" description="Basic and acidic residues" evidence="1">
    <location>
        <begin position="274"/>
        <end position="291"/>
    </location>
</feature>
<reference evidence="3 4" key="1">
    <citation type="journal article" date="2016" name="Genome Biol. Evol.">
        <title>Divergent and convergent evolution of fungal pathogenicity.</title>
        <authorList>
            <person name="Shang Y."/>
            <person name="Xiao G."/>
            <person name="Zheng P."/>
            <person name="Cen K."/>
            <person name="Zhan S."/>
            <person name="Wang C."/>
        </authorList>
    </citation>
    <scope>NUCLEOTIDE SEQUENCE [LARGE SCALE GENOMIC DNA]</scope>
    <source>
        <strain evidence="3 4">ARSEF 7405</strain>
    </source>
</reference>
<feature type="compositionally biased region" description="Polar residues" evidence="1">
    <location>
        <begin position="24"/>
        <end position="35"/>
    </location>
</feature>
<evidence type="ECO:0000259" key="2">
    <source>
        <dbReference type="PROSITE" id="PS50031"/>
    </source>
</evidence>
<accession>A0A166NRZ9</accession>
<dbReference type="InterPro" id="IPR011992">
    <property type="entry name" value="EF-hand-dom_pair"/>
</dbReference>
<dbReference type="Pfam" id="PF12763">
    <property type="entry name" value="EH"/>
    <property type="match status" value="1"/>
</dbReference>
<dbReference type="Gene3D" id="1.10.238.10">
    <property type="entry name" value="EF-hand"/>
    <property type="match status" value="1"/>
</dbReference>
<feature type="region of interest" description="Disordered" evidence="1">
    <location>
        <begin position="161"/>
        <end position="212"/>
    </location>
</feature>
<dbReference type="SMART" id="SM00027">
    <property type="entry name" value="EH"/>
    <property type="match status" value="1"/>
</dbReference>
<dbReference type="Proteomes" id="UP000242877">
    <property type="component" value="Unassembled WGS sequence"/>
</dbReference>
<dbReference type="GO" id="GO:0006897">
    <property type="term" value="P:endocytosis"/>
    <property type="evidence" value="ECO:0007669"/>
    <property type="project" value="TreeGrafter"/>
</dbReference>